<dbReference type="InterPro" id="IPR051262">
    <property type="entry name" value="SMP-30/CGR1_Lactonase"/>
</dbReference>
<dbReference type="SUPFAM" id="SSF63829">
    <property type="entry name" value="Calcium-dependent phosphotriesterase"/>
    <property type="match status" value="1"/>
</dbReference>
<dbReference type="PANTHER" id="PTHR47572">
    <property type="entry name" value="LIPOPROTEIN-RELATED"/>
    <property type="match status" value="1"/>
</dbReference>
<dbReference type="PRINTS" id="PR01790">
    <property type="entry name" value="SMP30FAMILY"/>
</dbReference>
<dbReference type="KEGG" id="bxe:Bxe_B2140"/>
<accession>Q13PZ3</accession>
<dbReference type="STRING" id="266265.Bxe_B2140"/>
<dbReference type="InterPro" id="IPR005511">
    <property type="entry name" value="SMP-30"/>
</dbReference>
<dbReference type="EMBL" id="CP000271">
    <property type="protein sequence ID" value="ABE33846.1"/>
    <property type="molecule type" value="Genomic_DNA"/>
</dbReference>
<dbReference type="GO" id="GO:0046872">
    <property type="term" value="F:metal ion binding"/>
    <property type="evidence" value="ECO:0007669"/>
    <property type="project" value="UniProtKB-KW"/>
</dbReference>
<organism evidence="4 5">
    <name type="scientific">Paraburkholderia xenovorans (strain LB400)</name>
    <dbReference type="NCBI Taxonomy" id="266265"/>
    <lineage>
        <taxon>Bacteria</taxon>
        <taxon>Pseudomonadati</taxon>
        <taxon>Pseudomonadota</taxon>
        <taxon>Betaproteobacteria</taxon>
        <taxon>Burkholderiales</taxon>
        <taxon>Burkholderiaceae</taxon>
        <taxon>Paraburkholderia</taxon>
    </lineage>
</organism>
<dbReference type="OrthoDB" id="9031811at2"/>
<name>Q13PZ3_PARXL</name>
<comment type="cofactor">
    <cofactor evidence="2">
        <name>Zn(2+)</name>
        <dbReference type="ChEBI" id="CHEBI:29105"/>
    </cofactor>
    <text evidence="2">Binds 1 divalent metal cation per subunit.</text>
</comment>
<dbReference type="PATRIC" id="fig|266265.5.peg.5589"/>
<dbReference type="KEGG" id="bxb:DR64_4469"/>
<gene>
    <name evidence="4" type="ORF">Bxe_B2140</name>
</gene>
<feature type="active site" description="Proton donor/acceptor" evidence="1">
    <location>
        <position position="209"/>
    </location>
</feature>
<feature type="binding site" evidence="2">
    <location>
        <position position="209"/>
    </location>
    <ligand>
        <name>a divalent metal cation</name>
        <dbReference type="ChEBI" id="CHEBI:60240"/>
    </ligand>
</feature>
<proteinExistence type="predicted"/>
<evidence type="ECO:0000259" key="3">
    <source>
        <dbReference type="Pfam" id="PF08450"/>
    </source>
</evidence>
<dbReference type="InterPro" id="IPR013658">
    <property type="entry name" value="SGL"/>
</dbReference>
<dbReference type="RefSeq" id="WP_011491203.1">
    <property type="nucleotide sequence ID" value="NC_007952.1"/>
</dbReference>
<feature type="binding site" evidence="2">
    <location>
        <position position="162"/>
    </location>
    <ligand>
        <name>a divalent metal cation</name>
        <dbReference type="ChEBI" id="CHEBI:60240"/>
    </ligand>
</feature>
<feature type="binding site" evidence="2">
    <location>
        <position position="29"/>
    </location>
    <ligand>
        <name>a divalent metal cation</name>
        <dbReference type="ChEBI" id="CHEBI:60240"/>
    </ligand>
</feature>
<dbReference type="Gene3D" id="2.120.10.30">
    <property type="entry name" value="TolB, C-terminal domain"/>
    <property type="match status" value="1"/>
</dbReference>
<sequence>MPESLFQAMGQTTGQTTTHTIRSGLSFAEGARWHDGRLWFSDLYTHQVEAIDLAGRAEIVARVPQRPSGLGFMPDGTPLVVSMLDRCLLAINPDGTTRLVADLRDVAGGPCNDMVVDRHGRAYVGNFGYDKNNGEPPKLTRIIRVDPDGSIHQTGSAVSFPNGMVITPDERHLIVAETFAHRVSMFDIDSKGDLLAHRFFAEIDGCNPDGIALDAEGAIWIADPAGKRVLRVFEGGRVAREITFEPGRGAYTCTLGGREKRTLYIVTNTSSGPQMAGLRDGRIETIEVDVPGAGWQ</sequence>
<protein>
    <submittedName>
        <fullName evidence="4">Gluconolactonase</fullName>
        <ecNumber evidence="4">3.1.1.17</ecNumber>
    </submittedName>
</protein>
<dbReference type="PANTHER" id="PTHR47572:SF5">
    <property type="entry name" value="BLR2277 PROTEIN"/>
    <property type="match status" value="1"/>
</dbReference>
<keyword evidence="2" id="KW-0862">Zinc</keyword>
<feature type="binding site" evidence="2">
    <location>
        <position position="112"/>
    </location>
    <ligand>
        <name>substrate</name>
    </ligand>
</feature>
<dbReference type="AlphaFoldDB" id="Q13PZ3"/>
<dbReference type="Pfam" id="PF08450">
    <property type="entry name" value="SGL"/>
    <property type="match status" value="1"/>
</dbReference>
<dbReference type="GO" id="GO:0004341">
    <property type="term" value="F:gluconolactonase activity"/>
    <property type="evidence" value="ECO:0007669"/>
    <property type="project" value="UniProtKB-EC"/>
</dbReference>
<dbReference type="InterPro" id="IPR011042">
    <property type="entry name" value="6-blade_b-propeller_TolB-like"/>
</dbReference>
<reference evidence="4 5" key="1">
    <citation type="journal article" date="2006" name="Proc. Natl. Acad. Sci. U.S.A.">
        <title>Burkholderia xenovorans LB400 harbors a multi-replicon, 9.73-Mbp genome shaped for versatility.</title>
        <authorList>
            <person name="Chain P.S."/>
            <person name="Denef V.J."/>
            <person name="Konstantinidis K.T."/>
            <person name="Vergez L.M."/>
            <person name="Agullo L."/>
            <person name="Reyes V.L."/>
            <person name="Hauser L."/>
            <person name="Cordova M."/>
            <person name="Gomez L."/>
            <person name="Gonzalez M."/>
            <person name="Land M."/>
            <person name="Lao V."/>
            <person name="Larimer F."/>
            <person name="LiPuma J.J."/>
            <person name="Mahenthiralingam E."/>
            <person name="Malfatti S.A."/>
            <person name="Marx C.J."/>
            <person name="Parnell J.J."/>
            <person name="Ramette A."/>
            <person name="Richardson P."/>
            <person name="Seeger M."/>
            <person name="Smith D."/>
            <person name="Spilker T."/>
            <person name="Sul W.J."/>
            <person name="Tsoi T.V."/>
            <person name="Ulrich L.E."/>
            <person name="Zhulin I.B."/>
            <person name="Tiedje J.M."/>
        </authorList>
    </citation>
    <scope>NUCLEOTIDE SEQUENCE [LARGE SCALE GENOMIC DNA]</scope>
    <source>
        <strain evidence="4 5">LB400</strain>
    </source>
</reference>
<feature type="domain" description="SMP-30/Gluconolactonase/LRE-like region" evidence="3">
    <location>
        <begin position="27"/>
        <end position="267"/>
    </location>
</feature>
<feature type="binding site" evidence="2">
    <location>
        <position position="130"/>
    </location>
    <ligand>
        <name>substrate</name>
    </ligand>
</feature>
<dbReference type="EC" id="3.1.1.17" evidence="4"/>
<evidence type="ECO:0000256" key="2">
    <source>
        <dbReference type="PIRSR" id="PIRSR605511-2"/>
    </source>
</evidence>
<evidence type="ECO:0000256" key="1">
    <source>
        <dbReference type="PIRSR" id="PIRSR605511-1"/>
    </source>
</evidence>
<evidence type="ECO:0000313" key="4">
    <source>
        <dbReference type="EMBL" id="ABE33846.1"/>
    </source>
</evidence>
<dbReference type="Proteomes" id="UP000001817">
    <property type="component" value="Chromosome 2"/>
</dbReference>
<keyword evidence="5" id="KW-1185">Reference proteome</keyword>
<keyword evidence="2" id="KW-0479">Metal-binding</keyword>
<dbReference type="eggNOG" id="COG3386">
    <property type="taxonomic scope" value="Bacteria"/>
</dbReference>
<keyword evidence="4" id="KW-0378">Hydrolase</keyword>
<evidence type="ECO:0000313" key="5">
    <source>
        <dbReference type="Proteomes" id="UP000001817"/>
    </source>
</evidence>